<name>Q1IC07_PSEE4</name>
<gene>
    <name evidence="1" type="ordered locus">PSEEN1972</name>
</gene>
<protein>
    <submittedName>
        <fullName evidence="1">Uncharacterized protein</fullName>
    </submittedName>
</protein>
<evidence type="ECO:0000313" key="2">
    <source>
        <dbReference type="Proteomes" id="UP000000658"/>
    </source>
</evidence>
<dbReference type="HOGENOM" id="CLU_2846463_0_0_6"/>
<dbReference type="AlphaFoldDB" id="Q1IC07"/>
<dbReference type="EMBL" id="CT573326">
    <property type="protein sequence ID" value="CAK14806.1"/>
    <property type="molecule type" value="Genomic_DNA"/>
</dbReference>
<organism evidence="1 2">
    <name type="scientific">Pseudomonas entomophila (strain L48)</name>
    <dbReference type="NCBI Taxonomy" id="384676"/>
    <lineage>
        <taxon>Bacteria</taxon>
        <taxon>Pseudomonadati</taxon>
        <taxon>Pseudomonadota</taxon>
        <taxon>Gammaproteobacteria</taxon>
        <taxon>Pseudomonadales</taxon>
        <taxon>Pseudomonadaceae</taxon>
        <taxon>Pseudomonas</taxon>
    </lineage>
</organism>
<dbReference type="KEGG" id="pen:PSEEN1972"/>
<evidence type="ECO:0000313" key="1">
    <source>
        <dbReference type="EMBL" id="CAK14806.1"/>
    </source>
</evidence>
<proteinExistence type="predicted"/>
<sequence length="65" mass="7369">MAAMGRKRPSKIHHLQINFFGGREYLTFPIEVNGSEQPSATDFDVLSSPRNLINISKDIKKSSHR</sequence>
<dbReference type="Proteomes" id="UP000000658">
    <property type="component" value="Chromosome"/>
</dbReference>
<reference evidence="1 2" key="1">
    <citation type="journal article" date="2006" name="Nat. Biotechnol.">
        <title>Complete genome sequence of the entomopathogenic and metabolically versatile soil bacterium Pseudomonas entomophila.</title>
        <authorList>
            <person name="Vodovar N."/>
            <person name="Vallenet D."/>
            <person name="Cruveiller S."/>
            <person name="Rouy Z."/>
            <person name="Barbe V."/>
            <person name="Acosta C."/>
            <person name="Cattolico L."/>
            <person name="Jubin C."/>
            <person name="Lajus A."/>
            <person name="Segurens B."/>
            <person name="Vacherie B."/>
            <person name="Wincker P."/>
            <person name="Weissenbach J."/>
            <person name="Lemaitre B."/>
            <person name="Medigue C."/>
            <person name="Boccard F."/>
        </authorList>
    </citation>
    <scope>NUCLEOTIDE SEQUENCE [LARGE SCALE GENOMIC DNA]</scope>
    <source>
        <strain evidence="1 2">L48</strain>
    </source>
</reference>
<accession>Q1IC07</accession>